<keyword evidence="1" id="KW-0472">Membrane</keyword>
<proteinExistence type="predicted"/>
<feature type="transmembrane region" description="Helical" evidence="1">
    <location>
        <begin position="49"/>
        <end position="69"/>
    </location>
</feature>
<feature type="transmembrane region" description="Helical" evidence="1">
    <location>
        <begin position="12"/>
        <end position="28"/>
    </location>
</feature>
<evidence type="ECO:0000313" key="2">
    <source>
        <dbReference type="EMBL" id="PKY44546.1"/>
    </source>
</evidence>
<dbReference type="AlphaFoldDB" id="A0A2I1GD52"/>
<keyword evidence="3" id="KW-1185">Reference proteome</keyword>
<sequence>MKASLVIIKNFYILYLAACIGTEIWYLITLRKIGDYNEHGVDITMSTLALIDFFYFLGILIPLVFTWILPYEVSGDGEDATISYGLGISGFSALSSIFFSFIMGARYRVPTLNLGEIPFNCNYNYYLPENVKIACKARFISCTLGFTLYATPLVTLLIFLLYKWFSKLFSKLFDLIERISYNLQKYLFVL</sequence>
<reference evidence="2 3" key="1">
    <citation type="submission" date="2015-10" db="EMBL/GenBank/DDBJ databases">
        <title>Genome analyses suggest a sexual origin of heterokaryosis in a supposedly ancient asexual fungus.</title>
        <authorList>
            <person name="Ropars J."/>
            <person name="Sedzielewska K."/>
            <person name="Noel J."/>
            <person name="Charron P."/>
            <person name="Farinelli L."/>
            <person name="Marton T."/>
            <person name="Kruger M."/>
            <person name="Pelin A."/>
            <person name="Brachmann A."/>
            <person name="Corradi N."/>
        </authorList>
    </citation>
    <scope>NUCLEOTIDE SEQUENCE [LARGE SCALE GENOMIC DNA]</scope>
    <source>
        <strain evidence="2 3">A4</strain>
    </source>
</reference>
<evidence type="ECO:0000256" key="1">
    <source>
        <dbReference type="SAM" id="Phobius"/>
    </source>
</evidence>
<protein>
    <submittedName>
        <fullName evidence="2">Uncharacterized protein</fullName>
    </submittedName>
</protein>
<dbReference type="VEuPathDB" id="FungiDB:RhiirFUN_004240"/>
<keyword evidence="1" id="KW-1133">Transmembrane helix</keyword>
<keyword evidence="1" id="KW-0812">Transmembrane</keyword>
<gene>
    <name evidence="2" type="ORF">RhiirA4_541930</name>
</gene>
<dbReference type="VEuPathDB" id="FungiDB:FUN_009228"/>
<dbReference type="OrthoDB" id="2349998at2759"/>
<feature type="transmembrane region" description="Helical" evidence="1">
    <location>
        <begin position="81"/>
        <end position="102"/>
    </location>
</feature>
<accession>A0A2I1GD52</accession>
<evidence type="ECO:0000313" key="3">
    <source>
        <dbReference type="Proteomes" id="UP000234323"/>
    </source>
</evidence>
<organism evidence="2 3">
    <name type="scientific">Rhizophagus irregularis</name>
    <dbReference type="NCBI Taxonomy" id="588596"/>
    <lineage>
        <taxon>Eukaryota</taxon>
        <taxon>Fungi</taxon>
        <taxon>Fungi incertae sedis</taxon>
        <taxon>Mucoromycota</taxon>
        <taxon>Glomeromycotina</taxon>
        <taxon>Glomeromycetes</taxon>
        <taxon>Glomerales</taxon>
        <taxon>Glomeraceae</taxon>
        <taxon>Rhizophagus</taxon>
    </lineage>
</organism>
<name>A0A2I1GD52_9GLOM</name>
<dbReference type="VEuPathDB" id="FungiDB:RhiirA1_532999"/>
<comment type="caution">
    <text evidence="2">The sequence shown here is derived from an EMBL/GenBank/DDBJ whole genome shotgun (WGS) entry which is preliminary data.</text>
</comment>
<dbReference type="VEuPathDB" id="FungiDB:RhiirFUN_004239"/>
<feature type="transmembrane region" description="Helical" evidence="1">
    <location>
        <begin position="146"/>
        <end position="165"/>
    </location>
</feature>
<dbReference type="Proteomes" id="UP000234323">
    <property type="component" value="Unassembled WGS sequence"/>
</dbReference>
<dbReference type="EMBL" id="LLXI01000330">
    <property type="protein sequence ID" value="PKY44546.1"/>
    <property type="molecule type" value="Genomic_DNA"/>
</dbReference>